<keyword evidence="3" id="KW-1185">Reference proteome</keyword>
<dbReference type="Gene3D" id="3.10.180.10">
    <property type="entry name" value="2,3-Dihydroxybiphenyl 1,2-Dioxygenase, domain 1"/>
    <property type="match status" value="1"/>
</dbReference>
<dbReference type="SUPFAM" id="SSF54593">
    <property type="entry name" value="Glyoxalase/Bleomycin resistance protein/Dihydroxybiphenyl dioxygenase"/>
    <property type="match status" value="1"/>
</dbReference>
<name>A0ABZ0WCM6_9BACT</name>
<dbReference type="InterPro" id="IPR004360">
    <property type="entry name" value="Glyas_Fos-R_dOase_dom"/>
</dbReference>
<organism evidence="2 3">
    <name type="scientific">Niabella yanshanensis</name>
    <dbReference type="NCBI Taxonomy" id="577386"/>
    <lineage>
        <taxon>Bacteria</taxon>
        <taxon>Pseudomonadati</taxon>
        <taxon>Bacteroidota</taxon>
        <taxon>Chitinophagia</taxon>
        <taxon>Chitinophagales</taxon>
        <taxon>Chitinophagaceae</taxon>
        <taxon>Niabella</taxon>
    </lineage>
</organism>
<dbReference type="RefSeq" id="WP_114792229.1">
    <property type="nucleotide sequence ID" value="NZ_CP139960.1"/>
</dbReference>
<proteinExistence type="predicted"/>
<accession>A0ABZ0WCM6</accession>
<dbReference type="PANTHER" id="PTHR33993">
    <property type="entry name" value="GLYOXALASE-RELATED"/>
    <property type="match status" value="1"/>
</dbReference>
<reference evidence="2 3" key="1">
    <citation type="submission" date="2023-12" db="EMBL/GenBank/DDBJ databases">
        <title>Genome sequencing and assembly of bacterial species from a model synthetic community.</title>
        <authorList>
            <person name="Hogle S.L."/>
        </authorList>
    </citation>
    <scope>NUCLEOTIDE SEQUENCE [LARGE SCALE GENOMIC DNA]</scope>
    <source>
        <strain evidence="2 3">HAMBI_3031</strain>
    </source>
</reference>
<dbReference type="Proteomes" id="UP001325680">
    <property type="component" value="Chromosome"/>
</dbReference>
<evidence type="ECO:0000313" key="3">
    <source>
        <dbReference type="Proteomes" id="UP001325680"/>
    </source>
</evidence>
<evidence type="ECO:0000259" key="1">
    <source>
        <dbReference type="PROSITE" id="PS51819"/>
    </source>
</evidence>
<dbReference type="EMBL" id="CP139960">
    <property type="protein sequence ID" value="WQD40544.1"/>
    <property type="molecule type" value="Genomic_DNA"/>
</dbReference>
<dbReference type="PANTHER" id="PTHR33993:SF2">
    <property type="entry name" value="VOC DOMAIN-CONTAINING PROTEIN"/>
    <property type="match status" value="1"/>
</dbReference>
<protein>
    <submittedName>
        <fullName evidence="2">VOC family protein</fullName>
    </submittedName>
</protein>
<gene>
    <name evidence="2" type="ORF">U0035_10325</name>
</gene>
<dbReference type="InterPro" id="IPR037523">
    <property type="entry name" value="VOC_core"/>
</dbReference>
<evidence type="ECO:0000313" key="2">
    <source>
        <dbReference type="EMBL" id="WQD40544.1"/>
    </source>
</evidence>
<sequence>MESKKGNPVVWFEIYVDNMDRATRFYETVFDVKLEQMSDPTDQSMDMRSFPGNMDGFGSSGTLVKMEGMKAGGSNITLYFGCNDCATEESRVEAAGGKVVQSKMSIGEYGFCSTVQDSEGNTIGLHSMK</sequence>
<dbReference type="CDD" id="cd07247">
    <property type="entry name" value="SgaA_N_like"/>
    <property type="match status" value="1"/>
</dbReference>
<dbReference type="Pfam" id="PF00903">
    <property type="entry name" value="Glyoxalase"/>
    <property type="match status" value="1"/>
</dbReference>
<feature type="domain" description="VOC" evidence="1">
    <location>
        <begin position="8"/>
        <end position="128"/>
    </location>
</feature>
<dbReference type="PROSITE" id="PS51819">
    <property type="entry name" value="VOC"/>
    <property type="match status" value="1"/>
</dbReference>
<dbReference type="InterPro" id="IPR029068">
    <property type="entry name" value="Glyas_Bleomycin-R_OHBP_Dase"/>
</dbReference>
<dbReference type="InterPro" id="IPR052164">
    <property type="entry name" value="Anthracycline_SecMetBiosynth"/>
</dbReference>